<evidence type="ECO:0000256" key="1">
    <source>
        <dbReference type="SAM" id="MobiDB-lite"/>
    </source>
</evidence>
<accession>A0A6J4HWP4</accession>
<evidence type="ECO:0000313" key="2">
    <source>
        <dbReference type="EMBL" id="CAA9235921.1"/>
    </source>
</evidence>
<feature type="compositionally biased region" description="Basic and acidic residues" evidence="1">
    <location>
        <begin position="472"/>
        <end position="482"/>
    </location>
</feature>
<feature type="compositionally biased region" description="Basic residues" evidence="1">
    <location>
        <begin position="244"/>
        <end position="264"/>
    </location>
</feature>
<dbReference type="EMBL" id="CADCSZ010000089">
    <property type="protein sequence ID" value="CAA9235921.1"/>
    <property type="molecule type" value="Genomic_DNA"/>
</dbReference>
<reference evidence="2" key="1">
    <citation type="submission" date="2020-02" db="EMBL/GenBank/DDBJ databases">
        <authorList>
            <person name="Meier V. D."/>
        </authorList>
    </citation>
    <scope>NUCLEOTIDE SEQUENCE</scope>
    <source>
        <strain evidence="2">AVDCRST_MAG76</strain>
    </source>
</reference>
<name>A0A6J4HWP4_9ACTN</name>
<feature type="compositionally biased region" description="Basic residues" evidence="1">
    <location>
        <begin position="52"/>
        <end position="62"/>
    </location>
</feature>
<feature type="compositionally biased region" description="Basic residues" evidence="1">
    <location>
        <begin position="172"/>
        <end position="190"/>
    </location>
</feature>
<feature type="non-terminal residue" evidence="2">
    <location>
        <position position="1"/>
    </location>
</feature>
<dbReference type="AlphaFoldDB" id="A0A6J4HWP4"/>
<organism evidence="2">
    <name type="scientific">uncultured Acidimicrobiales bacterium</name>
    <dbReference type="NCBI Taxonomy" id="310071"/>
    <lineage>
        <taxon>Bacteria</taxon>
        <taxon>Bacillati</taxon>
        <taxon>Actinomycetota</taxon>
        <taxon>Acidimicrobiia</taxon>
        <taxon>Acidimicrobiales</taxon>
        <taxon>environmental samples</taxon>
    </lineage>
</organism>
<feature type="compositionally biased region" description="Basic and acidic residues" evidence="1">
    <location>
        <begin position="301"/>
        <end position="322"/>
    </location>
</feature>
<feature type="compositionally biased region" description="Basic residues" evidence="1">
    <location>
        <begin position="220"/>
        <end position="234"/>
    </location>
</feature>
<feature type="region of interest" description="Disordered" evidence="1">
    <location>
        <begin position="116"/>
        <end position="278"/>
    </location>
</feature>
<feature type="compositionally biased region" description="Basic and acidic residues" evidence="1">
    <location>
        <begin position="204"/>
        <end position="216"/>
    </location>
</feature>
<feature type="region of interest" description="Disordered" evidence="1">
    <location>
        <begin position="452"/>
        <end position="498"/>
    </location>
</feature>
<feature type="compositionally biased region" description="Basic residues" evidence="1">
    <location>
        <begin position="458"/>
        <end position="471"/>
    </location>
</feature>
<feature type="region of interest" description="Disordered" evidence="1">
    <location>
        <begin position="1"/>
        <end position="31"/>
    </location>
</feature>
<feature type="region of interest" description="Disordered" evidence="1">
    <location>
        <begin position="52"/>
        <end position="78"/>
    </location>
</feature>
<feature type="compositionally biased region" description="Basic residues" evidence="1">
    <location>
        <begin position="20"/>
        <end position="31"/>
    </location>
</feature>
<feature type="non-terminal residue" evidence="2">
    <location>
        <position position="547"/>
    </location>
</feature>
<protein>
    <submittedName>
        <fullName evidence="2">NADH dehydrogenase, subunit 5</fullName>
    </submittedName>
</protein>
<feature type="compositionally biased region" description="Basic residues" evidence="1">
    <location>
        <begin position="69"/>
        <end position="78"/>
    </location>
</feature>
<feature type="region of interest" description="Disordered" evidence="1">
    <location>
        <begin position="301"/>
        <end position="435"/>
    </location>
</feature>
<feature type="region of interest" description="Disordered" evidence="1">
    <location>
        <begin position="517"/>
        <end position="547"/>
    </location>
</feature>
<proteinExistence type="predicted"/>
<gene>
    <name evidence="2" type="ORF">AVDCRST_MAG76-1513</name>
</gene>
<sequence>DAARDVLDRCPGAAGDRRRGDRRRPPRRRRVCPMGGTSGLCCVCCGSRRGGRRGCQRTRRGRGRGERRPRARWPARHPRHRAVGLAHHRRRPGRAILRRPQPAGGSLRAPLLRPGLAAHSGHDVSGLRRHPRPAVRLLDRGRSRVGRTGDPPGHLATGAALGPADPAQPLGGRRRPPGGHPARRRLRRRDRPPLAGGGRQGARRRVDPGARWERVGGGRRAPHRCRRLPVRARPRAPVAAVHDRRPHAGVRPAPRRRGQRRRHAAGASRSGFRGVGRGDTPGLRCGCHHCLLRHDRDARAQRREGEPGVVHGRADGVHDGAGGHRSAPRGVAPHHRARHVQGSAVPRGRRLGHGPSPQPATPCSTCRRPERSAGRRPARACRGTLGRIPGHPPAPVDGGGRARDGVRLGNGSPGRRRLASLSSVPTRPGGRNRGIRCRRRTVRLRRWADRRGDLRGSRASRRGRRAGRLRSPRCDARGDRPCGRRRLAHSGRADGQVAQPGVRVRAHLGARRLLADDPRQLDRGGARARIPPPSAGPGAGPIDTIEM</sequence>